<accession>A0A2S6GPX1</accession>
<keyword evidence="3" id="KW-1185">Reference proteome</keyword>
<reference evidence="2 3" key="1">
    <citation type="submission" date="2018-02" db="EMBL/GenBank/DDBJ databases">
        <title>Genomic Encyclopedia of Archaeal and Bacterial Type Strains, Phase II (KMG-II): from individual species to whole genera.</title>
        <authorList>
            <person name="Goeker M."/>
        </authorList>
    </citation>
    <scope>NUCLEOTIDE SEQUENCE [LARGE SCALE GENOMIC DNA]</scope>
    <source>
        <strain evidence="2 3">YU 961-1</strain>
    </source>
</reference>
<feature type="region of interest" description="Disordered" evidence="1">
    <location>
        <begin position="1"/>
        <end position="22"/>
    </location>
</feature>
<dbReference type="AlphaFoldDB" id="A0A2S6GPX1"/>
<sequence length="88" mass="8764">MSTLRVPAGSTQAGAHGANERGVAVGGDEHHALLWNLGGGPVELPNAPGGSLASASAVNNPGAVVGAVVLPDHTTHAARWWCERPQGA</sequence>
<dbReference type="Proteomes" id="UP000239203">
    <property type="component" value="Unassembled WGS sequence"/>
</dbReference>
<feature type="compositionally biased region" description="Polar residues" evidence="1">
    <location>
        <begin position="1"/>
        <end position="13"/>
    </location>
</feature>
<name>A0A2S6GPX1_9PSEU</name>
<gene>
    <name evidence="2" type="ORF">CLV40_108245</name>
</gene>
<protein>
    <submittedName>
        <fullName evidence="2">Uncharacterized protein</fullName>
    </submittedName>
</protein>
<dbReference type="RefSeq" id="WP_104479984.1">
    <property type="nucleotide sequence ID" value="NZ_CP154825.1"/>
</dbReference>
<proteinExistence type="predicted"/>
<dbReference type="EMBL" id="PTIX01000008">
    <property type="protein sequence ID" value="PPK67246.1"/>
    <property type="molecule type" value="Genomic_DNA"/>
</dbReference>
<comment type="caution">
    <text evidence="2">The sequence shown here is derived from an EMBL/GenBank/DDBJ whole genome shotgun (WGS) entry which is preliminary data.</text>
</comment>
<evidence type="ECO:0000313" key="3">
    <source>
        <dbReference type="Proteomes" id="UP000239203"/>
    </source>
</evidence>
<evidence type="ECO:0000313" key="2">
    <source>
        <dbReference type="EMBL" id="PPK67246.1"/>
    </source>
</evidence>
<evidence type="ECO:0000256" key="1">
    <source>
        <dbReference type="SAM" id="MobiDB-lite"/>
    </source>
</evidence>
<organism evidence="2 3">
    <name type="scientific">Actinokineospora auranticolor</name>
    <dbReference type="NCBI Taxonomy" id="155976"/>
    <lineage>
        <taxon>Bacteria</taxon>
        <taxon>Bacillati</taxon>
        <taxon>Actinomycetota</taxon>
        <taxon>Actinomycetes</taxon>
        <taxon>Pseudonocardiales</taxon>
        <taxon>Pseudonocardiaceae</taxon>
        <taxon>Actinokineospora</taxon>
    </lineage>
</organism>